<feature type="transmembrane region" description="Helical" evidence="2">
    <location>
        <begin position="255"/>
        <end position="274"/>
    </location>
</feature>
<keyword evidence="5" id="KW-1185">Reference proteome</keyword>
<dbReference type="AlphaFoldDB" id="R7TC44"/>
<protein>
    <recommendedName>
        <fullName evidence="2">Multidrug and toxin extrusion protein</fullName>
    </recommendedName>
</protein>
<dbReference type="InterPro" id="IPR002528">
    <property type="entry name" value="MATE_fam"/>
</dbReference>
<dbReference type="GO" id="GO:0016020">
    <property type="term" value="C:membrane"/>
    <property type="evidence" value="ECO:0007669"/>
    <property type="project" value="InterPro"/>
</dbReference>
<feature type="transmembrane region" description="Helical" evidence="2">
    <location>
        <begin position="495"/>
        <end position="515"/>
    </location>
</feature>
<comment type="similarity">
    <text evidence="1 2">Belongs to the multi antimicrobial extrusion (MATE) (TC 2.A.66.1) family.</text>
</comment>
<dbReference type="PANTHER" id="PTHR11206">
    <property type="entry name" value="MULTIDRUG RESISTANCE PROTEIN"/>
    <property type="match status" value="1"/>
</dbReference>
<dbReference type="EMBL" id="AMQN01015063">
    <property type="status" value="NOT_ANNOTATED_CDS"/>
    <property type="molecule type" value="Genomic_DNA"/>
</dbReference>
<dbReference type="GO" id="GO:0015297">
    <property type="term" value="F:antiporter activity"/>
    <property type="evidence" value="ECO:0007669"/>
    <property type="project" value="InterPro"/>
</dbReference>
<dbReference type="Proteomes" id="UP000014760">
    <property type="component" value="Unassembled WGS sequence"/>
</dbReference>
<dbReference type="OrthoDB" id="6111737at2759"/>
<dbReference type="EMBL" id="AMQN01015062">
    <property type="status" value="NOT_ANNOTATED_CDS"/>
    <property type="molecule type" value="Genomic_DNA"/>
</dbReference>
<reference evidence="5" key="1">
    <citation type="submission" date="2012-12" db="EMBL/GenBank/DDBJ databases">
        <authorList>
            <person name="Hellsten U."/>
            <person name="Grimwood J."/>
            <person name="Chapman J.A."/>
            <person name="Shapiro H."/>
            <person name="Aerts A."/>
            <person name="Otillar R.P."/>
            <person name="Terry A.Y."/>
            <person name="Boore J.L."/>
            <person name="Simakov O."/>
            <person name="Marletaz F."/>
            <person name="Cho S.-J."/>
            <person name="Edsinger-Gonzales E."/>
            <person name="Havlak P."/>
            <person name="Kuo D.-H."/>
            <person name="Larsson T."/>
            <person name="Lv J."/>
            <person name="Arendt D."/>
            <person name="Savage R."/>
            <person name="Osoegawa K."/>
            <person name="de Jong P."/>
            <person name="Lindberg D.R."/>
            <person name="Seaver E.C."/>
            <person name="Weisblat D.A."/>
            <person name="Putnam N.H."/>
            <person name="Grigoriev I.V."/>
            <person name="Rokhsar D.S."/>
        </authorList>
    </citation>
    <scope>NUCLEOTIDE SEQUENCE</scope>
    <source>
        <strain evidence="5">I ESC-2004</strain>
    </source>
</reference>
<evidence type="ECO:0000256" key="1">
    <source>
        <dbReference type="ARBA" id="ARBA00010199"/>
    </source>
</evidence>
<dbReference type="Pfam" id="PF01554">
    <property type="entry name" value="MatE"/>
    <property type="match status" value="2"/>
</dbReference>
<feature type="transmembrane region" description="Helical" evidence="2">
    <location>
        <begin position="388"/>
        <end position="412"/>
    </location>
</feature>
<feature type="transmembrane region" description="Helical" evidence="2">
    <location>
        <begin position="424"/>
        <end position="447"/>
    </location>
</feature>
<dbReference type="EMBL" id="AMQN01015066">
    <property type="status" value="NOT_ANNOTATED_CDS"/>
    <property type="molecule type" value="Genomic_DNA"/>
</dbReference>
<dbReference type="EnsemblMetazoa" id="CapteT207337">
    <property type="protein sequence ID" value="CapteP207337"/>
    <property type="gene ID" value="CapteG207337"/>
</dbReference>
<accession>R7TC44</accession>
<dbReference type="EMBL" id="KB311553">
    <property type="protein sequence ID" value="ELT89062.1"/>
    <property type="molecule type" value="Genomic_DNA"/>
</dbReference>
<dbReference type="HOGENOM" id="CLU_012893_1_3_1"/>
<evidence type="ECO:0000313" key="4">
    <source>
        <dbReference type="EnsemblMetazoa" id="CapteP207337"/>
    </source>
</evidence>
<sequence>MSDTSERQEGHLYQEDENEAIVDRDSYFTPLDACSMSWRQIYAILFPDGYKTEFRKFVKIGIPMTYLTFEANQMNQSVDRMQQCTEAVRQWLGKKQLKMNPNRTELLLVATKIIARIISALYNMMFIGLTSACDTLFSQVGGKNNKVYLGILVQRSIVAFSLICFILYGINLNMATFLIAMGQDPEISVRVGRYLVWFMPAVPTLFILKVARNYGVVYGDLNSYFVSGFSAFILSITFNFLFVNVCKFGLIGSAFAQNIAFVVSTAAYVLYIVLQDYHRKFFPAWNWRLFENWGEFFELAITGVLMTSLEMWAFEISVFLAAITTLVPTILFATLRYELPKLFTNDKEVIALAAELLPFVAFYNVFMNLSVCVFGQELQRERVHVIEVIALAAELLPFAGFCNIFMNFSIVLTGVLRGIGKQRVGSLVVTISYYVLALPIGGCLMFLTPLRTKGLVSTESTSDREKISNASEARSKSSAEWLAAEMPRALKIKSAFYIAIPVIFFVFCIFFKLFFSYDEDAILGSMPALFRNATIMLNATTIAP</sequence>
<feature type="transmembrane region" description="Helical" evidence="2">
    <location>
        <begin position="312"/>
        <end position="335"/>
    </location>
</feature>
<gene>
    <name evidence="3" type="ORF">CAPTEDRAFT_207337</name>
</gene>
<organism evidence="3">
    <name type="scientific">Capitella teleta</name>
    <name type="common">Polychaete worm</name>
    <dbReference type="NCBI Taxonomy" id="283909"/>
    <lineage>
        <taxon>Eukaryota</taxon>
        <taxon>Metazoa</taxon>
        <taxon>Spiralia</taxon>
        <taxon>Lophotrochozoa</taxon>
        <taxon>Annelida</taxon>
        <taxon>Polychaeta</taxon>
        <taxon>Sedentaria</taxon>
        <taxon>Scolecida</taxon>
        <taxon>Capitellidae</taxon>
        <taxon>Capitella</taxon>
    </lineage>
</organism>
<feature type="transmembrane region" description="Helical" evidence="2">
    <location>
        <begin position="223"/>
        <end position="243"/>
    </location>
</feature>
<dbReference type="EMBL" id="AMQN01015064">
    <property type="status" value="NOT_ANNOTATED_CDS"/>
    <property type="molecule type" value="Genomic_DNA"/>
</dbReference>
<reference evidence="4" key="3">
    <citation type="submission" date="2015-06" db="UniProtKB">
        <authorList>
            <consortium name="EnsemblMetazoa"/>
        </authorList>
    </citation>
    <scope>IDENTIFICATION</scope>
</reference>
<feature type="transmembrane region" description="Helical" evidence="2">
    <location>
        <begin position="356"/>
        <end position="376"/>
    </location>
</feature>
<name>R7TC44_CAPTE</name>
<evidence type="ECO:0000313" key="5">
    <source>
        <dbReference type="Proteomes" id="UP000014760"/>
    </source>
</evidence>
<proteinExistence type="inferred from homology"/>
<dbReference type="GO" id="GO:0042910">
    <property type="term" value="F:xenobiotic transmembrane transporter activity"/>
    <property type="evidence" value="ECO:0007669"/>
    <property type="project" value="InterPro"/>
</dbReference>
<keyword evidence="2" id="KW-1133">Transmembrane helix</keyword>
<keyword evidence="2" id="KW-0812">Transmembrane</keyword>
<reference evidence="3 5" key="2">
    <citation type="journal article" date="2013" name="Nature">
        <title>Insights into bilaterian evolution from three spiralian genomes.</title>
        <authorList>
            <person name="Simakov O."/>
            <person name="Marletaz F."/>
            <person name="Cho S.J."/>
            <person name="Edsinger-Gonzales E."/>
            <person name="Havlak P."/>
            <person name="Hellsten U."/>
            <person name="Kuo D.H."/>
            <person name="Larsson T."/>
            <person name="Lv J."/>
            <person name="Arendt D."/>
            <person name="Savage R."/>
            <person name="Osoegawa K."/>
            <person name="de Jong P."/>
            <person name="Grimwood J."/>
            <person name="Chapman J.A."/>
            <person name="Shapiro H."/>
            <person name="Aerts A."/>
            <person name="Otillar R.P."/>
            <person name="Terry A.Y."/>
            <person name="Boore J.L."/>
            <person name="Grigoriev I.V."/>
            <person name="Lindberg D.R."/>
            <person name="Seaver E.C."/>
            <person name="Weisblat D.A."/>
            <person name="Putnam N.H."/>
            <person name="Rokhsar D.S."/>
        </authorList>
    </citation>
    <scope>NUCLEOTIDE SEQUENCE</scope>
    <source>
        <strain evidence="3 5">I ESC-2004</strain>
    </source>
</reference>
<comment type="caution">
    <text evidence="2">Lacks conserved residue(s) required for the propagation of feature annotation.</text>
</comment>
<dbReference type="STRING" id="283909.R7TC44"/>
<evidence type="ECO:0000313" key="3">
    <source>
        <dbReference type="EMBL" id="ELT89062.1"/>
    </source>
</evidence>
<keyword evidence="2" id="KW-0472">Membrane</keyword>
<dbReference type="EMBL" id="AMQN01015065">
    <property type="status" value="NOT_ANNOTATED_CDS"/>
    <property type="molecule type" value="Genomic_DNA"/>
</dbReference>
<feature type="transmembrane region" description="Helical" evidence="2">
    <location>
        <begin position="191"/>
        <end position="211"/>
    </location>
</feature>
<feature type="transmembrane region" description="Helical" evidence="2">
    <location>
        <begin position="147"/>
        <end position="170"/>
    </location>
</feature>
<evidence type="ECO:0000256" key="2">
    <source>
        <dbReference type="RuleBase" id="RU004914"/>
    </source>
</evidence>